<evidence type="ECO:0000256" key="1">
    <source>
        <dbReference type="ARBA" id="ARBA00022723"/>
    </source>
</evidence>
<sequence>MAIILPAILVQTAQEFEEHINLLPEDVDTVSVDIMDGTFVETSSFRDANTIRNIDTFMQYELDLMVDDPLPIIEAWAKLPQTIRAIVHAELKTDMRVLLQEIKKHKLEVGIALLPQTRIADIEHLLNEVDMVLIRGNEPGYSGRAFNPLMLEKVRELEQDYPHLLINVDIGVNAETIPEIIEAGATHLSVNSAIFKQSDPLVALRDLQRLARP</sequence>
<dbReference type="SUPFAM" id="SSF51366">
    <property type="entry name" value="Ribulose-phoshate binding barrel"/>
    <property type="match status" value="1"/>
</dbReference>
<dbReference type="GO" id="GO:0046872">
    <property type="term" value="F:metal ion binding"/>
    <property type="evidence" value="ECO:0007669"/>
    <property type="project" value="UniProtKB-KW"/>
</dbReference>
<evidence type="ECO:0008006" key="5">
    <source>
        <dbReference type="Google" id="ProtNLM"/>
    </source>
</evidence>
<name>A0A2H0RM40_9BACT</name>
<dbReference type="GO" id="GO:0016857">
    <property type="term" value="F:racemase and epimerase activity, acting on carbohydrates and derivatives"/>
    <property type="evidence" value="ECO:0007669"/>
    <property type="project" value="InterPro"/>
</dbReference>
<dbReference type="InterPro" id="IPR000056">
    <property type="entry name" value="Ribul_P_3_epim-like"/>
</dbReference>
<dbReference type="Gene3D" id="3.20.20.70">
    <property type="entry name" value="Aldolase class I"/>
    <property type="match status" value="1"/>
</dbReference>
<gene>
    <name evidence="3" type="ORF">COV06_03590</name>
</gene>
<evidence type="ECO:0000256" key="2">
    <source>
        <dbReference type="ARBA" id="ARBA00023235"/>
    </source>
</evidence>
<dbReference type="EMBL" id="PCYM01000006">
    <property type="protein sequence ID" value="PIR47507.1"/>
    <property type="molecule type" value="Genomic_DNA"/>
</dbReference>
<dbReference type="PANTHER" id="PTHR11749">
    <property type="entry name" value="RIBULOSE-5-PHOSPHATE-3-EPIMERASE"/>
    <property type="match status" value="1"/>
</dbReference>
<evidence type="ECO:0000313" key="3">
    <source>
        <dbReference type="EMBL" id="PIR47507.1"/>
    </source>
</evidence>
<dbReference type="GO" id="GO:0005975">
    <property type="term" value="P:carbohydrate metabolic process"/>
    <property type="evidence" value="ECO:0007669"/>
    <property type="project" value="InterPro"/>
</dbReference>
<keyword evidence="1" id="KW-0479">Metal-binding</keyword>
<keyword evidence="2" id="KW-0413">Isomerase</keyword>
<dbReference type="InterPro" id="IPR011060">
    <property type="entry name" value="RibuloseP-bd_barrel"/>
</dbReference>
<accession>A0A2H0RM40</accession>
<dbReference type="Proteomes" id="UP000230084">
    <property type="component" value="Unassembled WGS sequence"/>
</dbReference>
<dbReference type="InterPro" id="IPR013785">
    <property type="entry name" value="Aldolase_TIM"/>
</dbReference>
<comment type="caution">
    <text evidence="3">The sequence shown here is derived from an EMBL/GenBank/DDBJ whole genome shotgun (WGS) entry which is preliminary data.</text>
</comment>
<evidence type="ECO:0000313" key="4">
    <source>
        <dbReference type="Proteomes" id="UP000230084"/>
    </source>
</evidence>
<reference evidence="3 4" key="1">
    <citation type="submission" date="2017-09" db="EMBL/GenBank/DDBJ databases">
        <title>Depth-based differentiation of microbial function through sediment-hosted aquifers and enrichment of novel symbionts in the deep terrestrial subsurface.</title>
        <authorList>
            <person name="Probst A.J."/>
            <person name="Ladd B."/>
            <person name="Jarett J.K."/>
            <person name="Geller-Mcgrath D.E."/>
            <person name="Sieber C.M."/>
            <person name="Emerson J.B."/>
            <person name="Anantharaman K."/>
            <person name="Thomas B.C."/>
            <person name="Malmstrom R."/>
            <person name="Stieglmeier M."/>
            <person name="Klingl A."/>
            <person name="Woyke T."/>
            <person name="Ryan C.M."/>
            <person name="Banfield J.F."/>
        </authorList>
    </citation>
    <scope>NUCLEOTIDE SEQUENCE [LARGE SCALE GENOMIC DNA]</scope>
    <source>
        <strain evidence="3">CG10_big_fil_rev_8_21_14_0_10_50_16</strain>
    </source>
</reference>
<organism evidence="3 4">
    <name type="scientific">Candidatus Uhrbacteria bacterium CG10_big_fil_rev_8_21_14_0_10_50_16</name>
    <dbReference type="NCBI Taxonomy" id="1975039"/>
    <lineage>
        <taxon>Bacteria</taxon>
        <taxon>Candidatus Uhriibacteriota</taxon>
    </lineage>
</organism>
<proteinExistence type="predicted"/>
<dbReference type="Pfam" id="PF00834">
    <property type="entry name" value="Ribul_P_3_epim"/>
    <property type="match status" value="1"/>
</dbReference>
<protein>
    <recommendedName>
        <fullName evidence="5">Ribulose-phosphate 3-epimerase</fullName>
    </recommendedName>
</protein>
<dbReference type="AlphaFoldDB" id="A0A2H0RM40"/>